<evidence type="ECO:0000313" key="2">
    <source>
        <dbReference type="EMBL" id="AHH34297.1"/>
    </source>
</evidence>
<dbReference type="Gene3D" id="2.60.240.10">
    <property type="entry name" value="Major secreted virus protein"/>
    <property type="match status" value="1"/>
</dbReference>
<proteinExistence type="predicted"/>
<evidence type="ECO:0000313" key="3">
    <source>
        <dbReference type="Proteomes" id="UP000356155"/>
    </source>
</evidence>
<accession>W5U3F8</accession>
<feature type="region of interest" description="Disordered" evidence="1">
    <location>
        <begin position="177"/>
        <end position="223"/>
    </location>
</feature>
<dbReference type="EMBL" id="KF837136">
    <property type="protein sequence ID" value="AHH34297.1"/>
    <property type="molecule type" value="Genomic_DNA"/>
</dbReference>
<dbReference type="Pfam" id="PF02250">
    <property type="entry name" value="Orthopox_35kD"/>
    <property type="match status" value="1"/>
</dbReference>
<dbReference type="InterPro" id="IPR003184">
    <property type="entry name" value="Orthopox_35kDa"/>
</dbReference>
<dbReference type="SUPFAM" id="SSF49889">
    <property type="entry name" value="Soluble secreted chemokine inhibitor, VCCI"/>
    <property type="match status" value="1"/>
</dbReference>
<dbReference type="Proteomes" id="UP000356155">
    <property type="component" value="Segment"/>
</dbReference>
<organism evidence="2 3">
    <name type="scientific">Orf virus</name>
    <name type="common">ORFV</name>
    <dbReference type="NCBI Taxonomy" id="10258"/>
    <lineage>
        <taxon>Viruses</taxon>
        <taxon>Varidnaviria</taxon>
        <taxon>Bamfordvirae</taxon>
        <taxon>Nucleocytoviricota</taxon>
        <taxon>Pokkesviricetes</taxon>
        <taxon>Chitovirales</taxon>
        <taxon>Poxviridae</taxon>
        <taxon>Chordopoxvirinae</taxon>
        <taxon>Parapoxvirus</taxon>
        <taxon>Parapoxvirus orf</taxon>
    </lineage>
</organism>
<evidence type="ECO:0000256" key="1">
    <source>
        <dbReference type="SAM" id="MobiDB-lite"/>
    </source>
</evidence>
<organismHost>
    <name type="scientific">Capra hircus</name>
    <name type="common">Goat</name>
    <dbReference type="NCBI Taxonomy" id="9925"/>
</organismHost>
<protein>
    <submittedName>
        <fullName evidence="2">Putative chemokine-binding protein</fullName>
    </submittedName>
</protein>
<feature type="compositionally biased region" description="Low complexity" evidence="1">
    <location>
        <begin position="191"/>
        <end position="215"/>
    </location>
</feature>
<reference evidence="2 3" key="1">
    <citation type="journal article" date="2014" name="Virus Res.">
        <title>Comparative and retrospective molecular analysis of Parapoxvirus (PPV) isolates.</title>
        <authorList>
            <person name="Friederichs S."/>
            <person name="Krebs S."/>
            <person name="Blum H."/>
            <person name="Wolf E."/>
            <person name="Lang H."/>
            <person name="von Buttlar H."/>
            <person name="Buttner M."/>
        </authorList>
    </citation>
    <scope>NUCLEOTIDE SEQUENCE [LARGE SCALE GENOMIC DNA]</scope>
    <source>
        <strain evidence="2 3">B029</strain>
    </source>
</reference>
<dbReference type="InterPro" id="IPR036540">
    <property type="entry name" value="Pox_vCCI-like_sf"/>
</dbReference>
<name>W5U3F8_ORFV</name>
<organismHost>
    <name type="scientific">Ovis aries</name>
    <name type="common">Sheep</name>
    <dbReference type="NCBI Taxonomy" id="9940"/>
</organismHost>
<sequence>MKAVLLLALLGAFTNAAPLLSNQRLGSAEEEKFCSTHHDKVYARFWLQMRVGVRHSSLYAPSNMCMMDIEDSTVDIEGSTETEDSTVEKEYTSAATGDANGVNVSVALMGEGVSIPLSYIGLGFNPLLKDGYLYVNVSSRAPWDQQTLDLSANDGWGIKQVLEKEILAIQIGCDNQKFPEEPTTTQPPSPVTTTLSPTTTLNPNNENTDTTPTPTGASVDGKRNPDDIDFSLIVDPRCVTSVNLHFEIKDACMDYKQESPLSLKGKYGDGELVKEEIKDVGKNHNMCSLNLSPGH</sequence>
<organismHost>
    <name type="scientific">Homo sapiens</name>
    <name type="common">Human</name>
    <dbReference type="NCBI Taxonomy" id="9606"/>
</organismHost>